<dbReference type="EMBL" id="KE652266">
    <property type="protein sequence ID" value="EQL02790.1"/>
    <property type="molecule type" value="Genomic_DNA"/>
</dbReference>
<proteinExistence type="predicted"/>
<accession>T5ABG1</accession>
<name>T5ABG1_OPHSC</name>
<organism evidence="1 2">
    <name type="scientific">Ophiocordyceps sinensis (strain Co18 / CGMCC 3.14243)</name>
    <name type="common">Yarsagumba caterpillar fungus</name>
    <name type="synonym">Hirsutella sinensis</name>
    <dbReference type="NCBI Taxonomy" id="911162"/>
    <lineage>
        <taxon>Eukaryota</taxon>
        <taxon>Fungi</taxon>
        <taxon>Dikarya</taxon>
        <taxon>Ascomycota</taxon>
        <taxon>Pezizomycotina</taxon>
        <taxon>Sordariomycetes</taxon>
        <taxon>Hypocreomycetidae</taxon>
        <taxon>Hypocreales</taxon>
        <taxon>Ophiocordycipitaceae</taxon>
        <taxon>Ophiocordyceps</taxon>
    </lineage>
</organism>
<dbReference type="AlphaFoldDB" id="T5ABG1"/>
<evidence type="ECO:0000313" key="1">
    <source>
        <dbReference type="EMBL" id="EQL02790.1"/>
    </source>
</evidence>
<dbReference type="Proteomes" id="UP000019374">
    <property type="component" value="Unassembled WGS sequence"/>
</dbReference>
<dbReference type="HOGENOM" id="CLU_2347284_0_0_1"/>
<sequence length="97" mass="10801">MAHFQHQRVTKSPVKMSGGITADGRWSRLLVRAPVAQDDLRSQFADCQRSLVSRVGRGAKEDRGYRSQRIAMDWSREAGFIEAEPDGGTRMLATALP</sequence>
<gene>
    <name evidence="1" type="ORF">OCS_01504</name>
</gene>
<protein>
    <submittedName>
        <fullName evidence="1">Uncharacterized protein</fullName>
    </submittedName>
</protein>
<evidence type="ECO:0000313" key="2">
    <source>
        <dbReference type="Proteomes" id="UP000019374"/>
    </source>
</evidence>
<reference evidence="1 2" key="1">
    <citation type="journal article" date="2013" name="Chin. Sci. Bull.">
        <title>Genome survey uncovers the secrets of sex and lifestyle in caterpillar fungus.</title>
        <authorList>
            <person name="Hu X."/>
            <person name="Zhang Y."/>
            <person name="Xiao G."/>
            <person name="Zheng P."/>
            <person name="Xia Y."/>
            <person name="Zhang X."/>
            <person name="St Leger R.J."/>
            <person name="Liu X."/>
            <person name="Wang C."/>
        </authorList>
    </citation>
    <scope>NUCLEOTIDE SEQUENCE [LARGE SCALE GENOMIC DNA]</scope>
    <source>
        <strain evidence="2">Co18 / CGMCC 3.14243</strain>
        <tissue evidence="1">Fruit-body</tissue>
    </source>
</reference>